<evidence type="ECO:0000256" key="6">
    <source>
        <dbReference type="SAM" id="Phobius"/>
    </source>
</evidence>
<proteinExistence type="predicted"/>
<feature type="transmembrane region" description="Helical" evidence="6">
    <location>
        <begin position="280"/>
        <end position="300"/>
    </location>
</feature>
<feature type="transmembrane region" description="Helical" evidence="6">
    <location>
        <begin position="408"/>
        <end position="431"/>
    </location>
</feature>
<dbReference type="PROSITE" id="PS50850">
    <property type="entry name" value="MFS"/>
    <property type="match status" value="1"/>
</dbReference>
<dbReference type="InterPro" id="IPR011701">
    <property type="entry name" value="MFS"/>
</dbReference>
<keyword evidence="9" id="KW-1185">Reference proteome</keyword>
<dbReference type="EMBL" id="VFIY01000018">
    <property type="protein sequence ID" value="TPD57871.1"/>
    <property type="molecule type" value="Genomic_DNA"/>
</dbReference>
<evidence type="ECO:0000313" key="9">
    <source>
        <dbReference type="Proteomes" id="UP000319148"/>
    </source>
</evidence>
<keyword evidence="5 6" id="KW-0472">Membrane</keyword>
<feature type="domain" description="Major facilitator superfamily (MFS) profile" evidence="7">
    <location>
        <begin position="24"/>
        <end position="438"/>
    </location>
</feature>
<feature type="transmembrane region" description="Helical" evidence="6">
    <location>
        <begin position="377"/>
        <end position="402"/>
    </location>
</feature>
<dbReference type="AlphaFoldDB" id="A0A501PCU7"/>
<feature type="transmembrane region" description="Helical" evidence="6">
    <location>
        <begin position="22"/>
        <end position="46"/>
    </location>
</feature>
<feature type="transmembrane region" description="Helical" evidence="6">
    <location>
        <begin position="312"/>
        <end position="331"/>
    </location>
</feature>
<dbReference type="Pfam" id="PF07690">
    <property type="entry name" value="MFS_1"/>
    <property type="match status" value="1"/>
</dbReference>
<dbReference type="PANTHER" id="PTHR23505">
    <property type="entry name" value="SPINSTER"/>
    <property type="match status" value="1"/>
</dbReference>
<dbReference type="Gene3D" id="1.20.1250.20">
    <property type="entry name" value="MFS general substrate transporter like domains"/>
    <property type="match status" value="1"/>
</dbReference>
<gene>
    <name evidence="8" type="ORF">FIV46_17385</name>
</gene>
<keyword evidence="3 6" id="KW-0812">Transmembrane</keyword>
<comment type="caution">
    <text evidence="8">The sequence shown here is derived from an EMBL/GenBank/DDBJ whole genome shotgun (WGS) entry which is preliminary data.</text>
</comment>
<comment type="subcellular location">
    <subcellularLocation>
        <location evidence="1">Membrane</location>
        <topology evidence="1">Multi-pass membrane protein</topology>
    </subcellularLocation>
</comment>
<evidence type="ECO:0000256" key="4">
    <source>
        <dbReference type="ARBA" id="ARBA00022989"/>
    </source>
</evidence>
<evidence type="ECO:0000256" key="3">
    <source>
        <dbReference type="ARBA" id="ARBA00022692"/>
    </source>
</evidence>
<dbReference type="PANTHER" id="PTHR23505:SF79">
    <property type="entry name" value="PROTEIN SPINSTER"/>
    <property type="match status" value="1"/>
</dbReference>
<feature type="transmembrane region" description="Helical" evidence="6">
    <location>
        <begin position="58"/>
        <end position="79"/>
    </location>
</feature>
<dbReference type="RefSeq" id="WP_139942187.1">
    <property type="nucleotide sequence ID" value="NZ_JBHSYP010000005.1"/>
</dbReference>
<dbReference type="SUPFAM" id="SSF103473">
    <property type="entry name" value="MFS general substrate transporter"/>
    <property type="match status" value="1"/>
</dbReference>
<accession>A0A501PCU7</accession>
<evidence type="ECO:0000313" key="8">
    <source>
        <dbReference type="EMBL" id="TPD57871.1"/>
    </source>
</evidence>
<feature type="transmembrane region" description="Helical" evidence="6">
    <location>
        <begin position="151"/>
        <end position="177"/>
    </location>
</feature>
<dbReference type="CDD" id="cd17328">
    <property type="entry name" value="MFS_spinster_like"/>
    <property type="match status" value="1"/>
</dbReference>
<name>A0A501PCU7_9PROT</name>
<dbReference type="InterPro" id="IPR044770">
    <property type="entry name" value="MFS_spinster-like"/>
</dbReference>
<organism evidence="8 9">
    <name type="scientific">Emcibacter nanhaiensis</name>
    <dbReference type="NCBI Taxonomy" id="1505037"/>
    <lineage>
        <taxon>Bacteria</taxon>
        <taxon>Pseudomonadati</taxon>
        <taxon>Pseudomonadota</taxon>
        <taxon>Alphaproteobacteria</taxon>
        <taxon>Emcibacterales</taxon>
        <taxon>Emcibacteraceae</taxon>
        <taxon>Emcibacter</taxon>
    </lineage>
</organism>
<dbReference type="InterPro" id="IPR020846">
    <property type="entry name" value="MFS_dom"/>
</dbReference>
<dbReference type="GO" id="GO:0022857">
    <property type="term" value="F:transmembrane transporter activity"/>
    <property type="evidence" value="ECO:0007669"/>
    <property type="project" value="InterPro"/>
</dbReference>
<evidence type="ECO:0000256" key="2">
    <source>
        <dbReference type="ARBA" id="ARBA00022448"/>
    </source>
</evidence>
<evidence type="ECO:0000256" key="5">
    <source>
        <dbReference type="ARBA" id="ARBA00023136"/>
    </source>
</evidence>
<dbReference type="Proteomes" id="UP000319148">
    <property type="component" value="Unassembled WGS sequence"/>
</dbReference>
<dbReference type="OrthoDB" id="7400989at2"/>
<feature type="transmembrane region" description="Helical" evidence="6">
    <location>
        <begin position="192"/>
        <end position="212"/>
    </location>
</feature>
<feature type="transmembrane region" description="Helical" evidence="6">
    <location>
        <begin position="240"/>
        <end position="260"/>
    </location>
</feature>
<keyword evidence="4 6" id="KW-1133">Transmembrane helix</keyword>
<feature type="transmembrane region" description="Helical" evidence="6">
    <location>
        <begin position="337"/>
        <end position="356"/>
    </location>
</feature>
<protein>
    <submittedName>
        <fullName evidence="8">MFS transporter</fullName>
    </submittedName>
</protein>
<reference evidence="9" key="1">
    <citation type="submission" date="2019-06" db="EMBL/GenBank/DDBJ databases">
        <title>The complete genome of Emcibacter congregatus ZYLT.</title>
        <authorList>
            <person name="Zhao Z."/>
        </authorList>
    </citation>
    <scope>NUCLEOTIDE SEQUENCE [LARGE SCALE GENOMIC DNA]</scope>
    <source>
        <strain evidence="9">MCCC 1A06723</strain>
    </source>
</reference>
<evidence type="ECO:0000259" key="7">
    <source>
        <dbReference type="PROSITE" id="PS50850"/>
    </source>
</evidence>
<dbReference type="InterPro" id="IPR036259">
    <property type="entry name" value="MFS_trans_sf"/>
</dbReference>
<evidence type="ECO:0000256" key="1">
    <source>
        <dbReference type="ARBA" id="ARBA00004141"/>
    </source>
</evidence>
<sequence>MDTQNLDTVHVEPDWPSARRGWYAVFVLTLSLFVNFLDRGIIALLVPNIKADLQLTDTQLSLIMGFAFVLFYMFAGIPIARYADHGNRRNLIAIGMALWGGATALCGFAKSFAMLFAFRVSVGIGESCTGPASYSLLGDYFPPHKLPRAIAFLNFGFIAGNGLAILVGGTIIGILAANASSFTLPLIGELRVWQLAFILVGIPGIIVGLMMLTVREPVRRVEGAPPSLGEVKDFLKDKRWMYAPLIIGIALNTIVAVGHASWGPTFFMRTYGWAVETVGLVSGLTFIVVMPFGAMLGSMMAERWTREGRADANMRVVMFALIISLPFNIAAPLMPQGWMSAGLFAFGLFFTAFLFGPQNAAIQLATPNRMRGMISALVLFGFNVLGYGLGPTVLALITNYVFQDEMQIGYAMATCYAVFSPIAIIVLWIAIKPYADTIRELHGTGVQPQAAE</sequence>
<dbReference type="GO" id="GO:0016020">
    <property type="term" value="C:membrane"/>
    <property type="evidence" value="ECO:0007669"/>
    <property type="project" value="UniProtKB-SubCell"/>
</dbReference>
<keyword evidence="2" id="KW-0813">Transport</keyword>